<feature type="region of interest" description="Disordered" evidence="1">
    <location>
        <begin position="1"/>
        <end position="76"/>
    </location>
</feature>
<comment type="caution">
    <text evidence="2">The sequence shown here is derived from an EMBL/GenBank/DDBJ whole genome shotgun (WGS) entry which is preliminary data.</text>
</comment>
<reference evidence="2" key="1">
    <citation type="journal article" date="2022" name="bioRxiv">
        <title>Sequencing and chromosome-scale assembly of the giantPleurodeles waltlgenome.</title>
        <authorList>
            <person name="Brown T."/>
            <person name="Elewa A."/>
            <person name="Iarovenko S."/>
            <person name="Subramanian E."/>
            <person name="Araus A.J."/>
            <person name="Petzold A."/>
            <person name="Susuki M."/>
            <person name="Suzuki K.-i.T."/>
            <person name="Hayashi T."/>
            <person name="Toyoda A."/>
            <person name="Oliveira C."/>
            <person name="Osipova E."/>
            <person name="Leigh N.D."/>
            <person name="Simon A."/>
            <person name="Yun M.H."/>
        </authorList>
    </citation>
    <scope>NUCLEOTIDE SEQUENCE</scope>
    <source>
        <strain evidence="2">20211129_DDA</strain>
        <tissue evidence="2">Liver</tissue>
    </source>
</reference>
<gene>
    <name evidence="2" type="ORF">NDU88_005613</name>
</gene>
<accession>A0AAV7MWZ0</accession>
<dbReference type="AlphaFoldDB" id="A0AAV7MWZ0"/>
<dbReference type="Proteomes" id="UP001066276">
    <property type="component" value="Chromosome 9"/>
</dbReference>
<evidence type="ECO:0000313" key="3">
    <source>
        <dbReference type="Proteomes" id="UP001066276"/>
    </source>
</evidence>
<proteinExistence type="predicted"/>
<protein>
    <submittedName>
        <fullName evidence="2">Uncharacterized protein</fullName>
    </submittedName>
</protein>
<evidence type="ECO:0000313" key="2">
    <source>
        <dbReference type="EMBL" id="KAJ1108231.1"/>
    </source>
</evidence>
<evidence type="ECO:0000256" key="1">
    <source>
        <dbReference type="SAM" id="MobiDB-lite"/>
    </source>
</evidence>
<organism evidence="2 3">
    <name type="scientific">Pleurodeles waltl</name>
    <name type="common">Iberian ribbed newt</name>
    <dbReference type="NCBI Taxonomy" id="8319"/>
    <lineage>
        <taxon>Eukaryota</taxon>
        <taxon>Metazoa</taxon>
        <taxon>Chordata</taxon>
        <taxon>Craniata</taxon>
        <taxon>Vertebrata</taxon>
        <taxon>Euteleostomi</taxon>
        <taxon>Amphibia</taxon>
        <taxon>Batrachia</taxon>
        <taxon>Caudata</taxon>
        <taxon>Salamandroidea</taxon>
        <taxon>Salamandridae</taxon>
        <taxon>Pleurodelinae</taxon>
        <taxon>Pleurodeles</taxon>
    </lineage>
</organism>
<feature type="compositionally biased region" description="Acidic residues" evidence="1">
    <location>
        <begin position="27"/>
        <end position="37"/>
    </location>
</feature>
<dbReference type="EMBL" id="JANPWB010000013">
    <property type="protein sequence ID" value="KAJ1108231.1"/>
    <property type="molecule type" value="Genomic_DNA"/>
</dbReference>
<sequence>MRLRHRQSTTVVLPDPDQQLRDAEDPGDHEDQDPEDPVDGKDHDEVQEYEEDKDYYDWEHQKDQGMTIRRISDSIT</sequence>
<name>A0AAV7MWZ0_PLEWA</name>
<keyword evidence="3" id="KW-1185">Reference proteome</keyword>